<dbReference type="Gene3D" id="2.60.120.620">
    <property type="entry name" value="q2cbj1_9rhob like domain"/>
    <property type="match status" value="1"/>
</dbReference>
<dbReference type="PANTHER" id="PTHR12117:SF0">
    <property type="entry name" value="PROLYL 3-HYDROXYLASE OGFOD1"/>
    <property type="match status" value="1"/>
</dbReference>
<reference evidence="2 3" key="1">
    <citation type="submission" date="2015-05" db="EMBL/GenBank/DDBJ databases">
        <title>Genome sequencing and analysis of members of genus Stenotrophomonas.</title>
        <authorList>
            <person name="Patil P.P."/>
            <person name="Midha S."/>
            <person name="Patil P.B."/>
        </authorList>
    </citation>
    <scope>NUCLEOTIDE SEQUENCE [LARGE SCALE GENOMIC DNA]</scope>
    <source>
        <strain evidence="2 3">DSM 12575</strain>
    </source>
</reference>
<dbReference type="Proteomes" id="UP000050902">
    <property type="component" value="Unassembled WGS sequence"/>
</dbReference>
<dbReference type="Pfam" id="PF13640">
    <property type="entry name" value="2OG-FeII_Oxy_3"/>
    <property type="match status" value="1"/>
</dbReference>
<dbReference type="InterPro" id="IPR051842">
    <property type="entry name" value="uS12_prolyl_hydroxylase"/>
</dbReference>
<dbReference type="InterPro" id="IPR044862">
    <property type="entry name" value="Pro_4_hyd_alph_FE2OG_OXY"/>
</dbReference>
<evidence type="ECO:0000313" key="2">
    <source>
        <dbReference type="EMBL" id="KRG56904.1"/>
    </source>
</evidence>
<comment type="caution">
    <text evidence="2">The sequence shown here is derived from an EMBL/GenBank/DDBJ whole genome shotgun (WGS) entry which is preliminary data.</text>
</comment>
<gene>
    <name evidence="2" type="ORF">ABB22_10700</name>
</gene>
<feature type="domain" description="Prolyl 4-hydroxylase alpha subunit Fe(2+) 2OG dioxygenase" evidence="1">
    <location>
        <begin position="122"/>
        <end position="221"/>
    </location>
</feature>
<protein>
    <recommendedName>
        <fullName evidence="1">Prolyl 4-hydroxylase alpha subunit Fe(2+) 2OG dioxygenase domain-containing protein</fullName>
    </recommendedName>
</protein>
<dbReference type="PANTHER" id="PTHR12117">
    <property type="entry name" value="HISTONE ACETYLTRANSFERASE COMPLEX"/>
    <property type="match status" value="1"/>
</dbReference>
<accession>A0ABR5NJ87</accession>
<sequence length="245" mass="27650">MLLTKLEHLKSRVATDAVAYANAKPFPHIVIDGLLTESALAEAVREFPHPHAIDDWRRADALDAQGRVAQKLKLGYSNELLFGRTLRALVHELHSSPFLRYLEQVTGISDLIPDAHMTGGGLHQYLPGAVLRVHADFNKLPAFNLDRRLNLLIYLNPEWNPDWGGNLELWDREMTARVQSIAPVANRCVIFSTTHDSFHGMPDPLACPEGTTRRSLALYYYSNGRPEAERVDEHSTLWQARPDET</sequence>
<evidence type="ECO:0000313" key="3">
    <source>
        <dbReference type="Proteomes" id="UP000050902"/>
    </source>
</evidence>
<keyword evidence="3" id="KW-1185">Reference proteome</keyword>
<evidence type="ECO:0000259" key="1">
    <source>
        <dbReference type="Pfam" id="PF13640"/>
    </source>
</evidence>
<proteinExistence type="predicted"/>
<organism evidence="2 3">
    <name type="scientific">Stenotrophomonas nitritireducens</name>
    <dbReference type="NCBI Taxonomy" id="83617"/>
    <lineage>
        <taxon>Bacteria</taxon>
        <taxon>Pseudomonadati</taxon>
        <taxon>Pseudomonadota</taxon>
        <taxon>Gammaproteobacteria</taxon>
        <taxon>Lysobacterales</taxon>
        <taxon>Lysobacteraceae</taxon>
        <taxon>Stenotrophomonas</taxon>
    </lineage>
</organism>
<dbReference type="RefSeq" id="WP_055766293.1">
    <property type="nucleotide sequence ID" value="NZ_LDJG01000015.1"/>
</dbReference>
<dbReference type="EMBL" id="LDJG01000015">
    <property type="protein sequence ID" value="KRG56904.1"/>
    <property type="molecule type" value="Genomic_DNA"/>
</dbReference>
<name>A0ABR5NJ87_9GAMM</name>